<dbReference type="SUPFAM" id="SSF53756">
    <property type="entry name" value="UDP-Glycosyltransferase/glycogen phosphorylase"/>
    <property type="match status" value="1"/>
</dbReference>
<reference evidence="2 3" key="1">
    <citation type="submission" date="2015-01" db="EMBL/GenBank/DDBJ databases">
        <title>Genome sequence of the anaerobic bacterium Geobacter soli GSS01, a dissimilatory Fe(III) reducer from soil.</title>
        <authorList>
            <person name="Yang G."/>
            <person name="Zhou S."/>
        </authorList>
    </citation>
    <scope>NUCLEOTIDE SEQUENCE [LARGE SCALE GENOMIC DNA]</scope>
    <source>
        <strain evidence="2 3">GSS01</strain>
    </source>
</reference>
<evidence type="ECO:0000313" key="2">
    <source>
        <dbReference type="EMBL" id="KIE41809.1"/>
    </source>
</evidence>
<dbReference type="GO" id="GO:0016757">
    <property type="term" value="F:glycosyltransferase activity"/>
    <property type="evidence" value="ECO:0007669"/>
    <property type="project" value="UniProtKB-ARBA"/>
</dbReference>
<evidence type="ECO:0000259" key="1">
    <source>
        <dbReference type="Pfam" id="PF13579"/>
    </source>
</evidence>
<dbReference type="Pfam" id="PF13579">
    <property type="entry name" value="Glyco_trans_4_4"/>
    <property type="match status" value="1"/>
</dbReference>
<name>A0A0C1TLQ0_9BACT</name>
<dbReference type="InterPro" id="IPR028098">
    <property type="entry name" value="Glyco_trans_4-like_N"/>
</dbReference>
<dbReference type="RefSeq" id="WP_039643784.1">
    <property type="nucleotide sequence ID" value="NZ_JXBL01000001.1"/>
</dbReference>
<accession>A0A0C1TLQ0</accession>
<dbReference type="Proteomes" id="UP000031433">
    <property type="component" value="Unassembled WGS sequence"/>
</dbReference>
<dbReference type="Gene3D" id="3.40.50.2000">
    <property type="entry name" value="Glycogen Phosphorylase B"/>
    <property type="match status" value="2"/>
</dbReference>
<evidence type="ECO:0000313" key="3">
    <source>
        <dbReference type="Proteomes" id="UP000031433"/>
    </source>
</evidence>
<keyword evidence="3" id="KW-1185">Reference proteome</keyword>
<comment type="caution">
    <text evidence="2">The sequence shown here is derived from an EMBL/GenBank/DDBJ whole genome shotgun (WGS) entry which is preliminary data.</text>
</comment>
<feature type="domain" description="Glycosyltransferase subfamily 4-like N-terminal" evidence="1">
    <location>
        <begin position="113"/>
        <end position="207"/>
    </location>
</feature>
<proteinExistence type="predicted"/>
<dbReference type="EMBL" id="JXBL01000001">
    <property type="protein sequence ID" value="KIE41809.1"/>
    <property type="molecule type" value="Genomic_DNA"/>
</dbReference>
<organism evidence="2 3">
    <name type="scientific">Geobacter soli</name>
    <dbReference type="NCBI Taxonomy" id="1510391"/>
    <lineage>
        <taxon>Bacteria</taxon>
        <taxon>Pseudomonadati</taxon>
        <taxon>Thermodesulfobacteriota</taxon>
        <taxon>Desulfuromonadia</taxon>
        <taxon>Geobacterales</taxon>
        <taxon>Geobacteraceae</taxon>
        <taxon>Geobacter</taxon>
    </lineage>
</organism>
<gene>
    <name evidence="2" type="ORF">SE37_03780</name>
</gene>
<protein>
    <recommendedName>
        <fullName evidence="1">Glycosyltransferase subfamily 4-like N-terminal domain-containing protein</fullName>
    </recommendedName>
</protein>
<sequence>MKTENRHWLILSYFSRIDGMACAQHIDDRLPYLRKSGISPIMLTSVCATRHEGLVHRRVPSVAPSGIRYELRHLRRRSRVAKVLAPLINVLSLPFYLIEKIIVDLDSQWSWFPLAAWRGRALCREFAPELIYSTGGASSAHVAAFIISRMTGIPWIAELQDPLVYGDSTRSRRAQRLYGGIVSLMCRHASAVVFLTEEARRRAAASTELGDKGRVIYPGADPAIMPDAPYQRGERCCFAHFGSLGGTRNLRVFLQGLRLLFEERPELAGLIHVDLYGTADRTTIEDIRAFPYPGVIRNFGRIPRKDSLIAMKRSDVLLLIQNTDSISTETIPSKVYEYLHAGRPIVGLVHENEELQSMLVQYGHHGVSADDPASARWGIHASYEQWAKDALTAGTISSYTVESAVSRLVAACSDLKSRGEDD</sequence>
<dbReference type="AlphaFoldDB" id="A0A0C1TLQ0"/>